<sequence>MARANDFALTYLAAHERAGMERINLAPILRRILEDPNYLFGEELQNLGGHCPAHGDTRKEDYEKVVINTLLAMLYNDLRDHLMARMPLDGDGHVILPNPPESPHGLDVADPAGLAAADPDRMVGFLRDSICHLLDAIIKEWAVKVMVEEERCRAEGTITELAAASYVLAQALENSVLHSPSGYDMVSITKTGSHTALHVCWNLVESAPLLRPGLDAAGYEDLARRSLKQILPLAMGSLGMLCQFMAAGRIEADDHQAIHPLRVDQSAFVYDADQNVILLNADLIEPTAMEGERHYTGCPAFYANGLINLYMEVVLALAVRYDVYRRLQGKAA</sequence>
<dbReference type="AlphaFoldDB" id="A0A433J592"/>
<keyword evidence="2" id="KW-1185">Reference proteome</keyword>
<dbReference type="EMBL" id="RZIJ01000017">
    <property type="protein sequence ID" value="RUQ67604.1"/>
    <property type="molecule type" value="Genomic_DNA"/>
</dbReference>
<proteinExistence type="predicted"/>
<reference evidence="1 2" key="1">
    <citation type="submission" date="2018-12" db="EMBL/GenBank/DDBJ databases">
        <authorList>
            <person name="Yang Y."/>
        </authorList>
    </citation>
    <scope>NUCLEOTIDE SEQUENCE [LARGE SCALE GENOMIC DNA]</scope>
    <source>
        <strain evidence="1 2">GSF71</strain>
    </source>
</reference>
<name>A0A433J592_9PROT</name>
<accession>A0A433J592</accession>
<gene>
    <name evidence="1" type="ORF">EJ913_20520</name>
</gene>
<comment type="caution">
    <text evidence="1">The sequence shown here is derived from an EMBL/GenBank/DDBJ whole genome shotgun (WGS) entry which is preliminary data.</text>
</comment>
<evidence type="ECO:0000313" key="2">
    <source>
        <dbReference type="Proteomes" id="UP000280346"/>
    </source>
</evidence>
<evidence type="ECO:0000313" key="1">
    <source>
        <dbReference type="EMBL" id="RUQ67604.1"/>
    </source>
</evidence>
<protein>
    <submittedName>
        <fullName evidence="1">Uncharacterized protein</fullName>
    </submittedName>
</protein>
<dbReference type="Proteomes" id="UP000280346">
    <property type="component" value="Unassembled WGS sequence"/>
</dbReference>
<dbReference type="OrthoDB" id="7295565at2"/>
<dbReference type="RefSeq" id="WP_127001341.1">
    <property type="nucleotide sequence ID" value="NZ_JBNPXW010000015.1"/>
</dbReference>
<organism evidence="1 2">
    <name type="scientific">Azospirillum doebereinerae</name>
    <dbReference type="NCBI Taxonomy" id="92933"/>
    <lineage>
        <taxon>Bacteria</taxon>
        <taxon>Pseudomonadati</taxon>
        <taxon>Pseudomonadota</taxon>
        <taxon>Alphaproteobacteria</taxon>
        <taxon>Rhodospirillales</taxon>
        <taxon>Azospirillaceae</taxon>
        <taxon>Azospirillum</taxon>
    </lineage>
</organism>